<proteinExistence type="predicted"/>
<gene>
    <name evidence="1" type="ORF">ANN_24344</name>
</gene>
<dbReference type="Proteomes" id="UP001148838">
    <property type="component" value="Unassembled WGS sequence"/>
</dbReference>
<evidence type="ECO:0000313" key="1">
    <source>
        <dbReference type="EMBL" id="KAJ4428325.1"/>
    </source>
</evidence>
<protein>
    <submittedName>
        <fullName evidence="1">Uncharacterized protein</fullName>
    </submittedName>
</protein>
<accession>A0ABQ8S3K4</accession>
<comment type="caution">
    <text evidence="1">The sequence shown here is derived from an EMBL/GenBank/DDBJ whole genome shotgun (WGS) entry which is preliminary data.</text>
</comment>
<reference evidence="1 2" key="1">
    <citation type="journal article" date="2022" name="Allergy">
        <title>Genome assembly and annotation of Periplaneta americana reveal a comprehensive cockroach allergen profile.</title>
        <authorList>
            <person name="Wang L."/>
            <person name="Xiong Q."/>
            <person name="Saelim N."/>
            <person name="Wang L."/>
            <person name="Nong W."/>
            <person name="Wan A.T."/>
            <person name="Shi M."/>
            <person name="Liu X."/>
            <person name="Cao Q."/>
            <person name="Hui J.H.L."/>
            <person name="Sookrung N."/>
            <person name="Leung T.F."/>
            <person name="Tungtrongchitr A."/>
            <person name="Tsui S.K.W."/>
        </authorList>
    </citation>
    <scope>NUCLEOTIDE SEQUENCE [LARGE SCALE GENOMIC DNA]</scope>
    <source>
        <strain evidence="1">PWHHKU_190912</strain>
    </source>
</reference>
<name>A0ABQ8S3K4_PERAM</name>
<dbReference type="EMBL" id="JAJSOF020000037">
    <property type="protein sequence ID" value="KAJ4428325.1"/>
    <property type="molecule type" value="Genomic_DNA"/>
</dbReference>
<keyword evidence="2" id="KW-1185">Reference proteome</keyword>
<evidence type="ECO:0000313" key="2">
    <source>
        <dbReference type="Proteomes" id="UP001148838"/>
    </source>
</evidence>
<sequence>MDPLTNDRSVAVIYRYYYRSYLHKTWIWTHEAGYTLLIAEKGFLLFTLNLTTSLTRPTEH</sequence>
<organism evidence="1 2">
    <name type="scientific">Periplaneta americana</name>
    <name type="common">American cockroach</name>
    <name type="synonym">Blatta americana</name>
    <dbReference type="NCBI Taxonomy" id="6978"/>
    <lineage>
        <taxon>Eukaryota</taxon>
        <taxon>Metazoa</taxon>
        <taxon>Ecdysozoa</taxon>
        <taxon>Arthropoda</taxon>
        <taxon>Hexapoda</taxon>
        <taxon>Insecta</taxon>
        <taxon>Pterygota</taxon>
        <taxon>Neoptera</taxon>
        <taxon>Polyneoptera</taxon>
        <taxon>Dictyoptera</taxon>
        <taxon>Blattodea</taxon>
        <taxon>Blattoidea</taxon>
        <taxon>Blattidae</taxon>
        <taxon>Blattinae</taxon>
        <taxon>Periplaneta</taxon>
    </lineage>
</organism>